<dbReference type="Proteomes" id="UP000759537">
    <property type="component" value="Unassembled WGS sequence"/>
</dbReference>
<sequence length="291" mass="29432">MTGAATIGAVVAGAGAMGGGMGVDDEAMAGIGVVVDEAARDKVVDKAVVGGVVADGRTMVDGAVADWMAVDEAVTDGAAVGEAVMDEAAAVDKAGTDSGTVWDDEGMDEEVVVDDEATGVGGTVGDGAVVGVDEEAGVMTTVWRAATVVAEEVDTVEGGGVGRAGTGKDGDVLRLATKEGELSADDGGGVRGRVRGGEDIERASRTDSEVARELGMAADTDAAFCAARALSLEEFRVGSFLLLIHKGGSIDDKNQTGTRANVITEGRSEENSTALHNWILWAQLQQMSNWG</sequence>
<comment type="caution">
    <text evidence="1">The sequence shown here is derived from an EMBL/GenBank/DDBJ whole genome shotgun (WGS) entry which is preliminary data.</text>
</comment>
<protein>
    <submittedName>
        <fullName evidence="1">Uncharacterized protein</fullName>
    </submittedName>
</protein>
<dbReference type="AlphaFoldDB" id="A0A9P5MW48"/>
<evidence type="ECO:0000313" key="2">
    <source>
        <dbReference type="Proteomes" id="UP000759537"/>
    </source>
</evidence>
<keyword evidence="2" id="KW-1185">Reference proteome</keyword>
<organism evidence="1 2">
    <name type="scientific">Russula ochroleuca</name>
    <dbReference type="NCBI Taxonomy" id="152965"/>
    <lineage>
        <taxon>Eukaryota</taxon>
        <taxon>Fungi</taxon>
        <taxon>Dikarya</taxon>
        <taxon>Basidiomycota</taxon>
        <taxon>Agaricomycotina</taxon>
        <taxon>Agaricomycetes</taxon>
        <taxon>Russulales</taxon>
        <taxon>Russulaceae</taxon>
        <taxon>Russula</taxon>
    </lineage>
</organism>
<proteinExistence type="predicted"/>
<accession>A0A9P5MW48</accession>
<name>A0A9P5MW48_9AGAM</name>
<reference evidence="1" key="2">
    <citation type="journal article" date="2020" name="Nat. Commun.">
        <title>Large-scale genome sequencing of mycorrhizal fungi provides insights into the early evolution of symbiotic traits.</title>
        <authorList>
            <person name="Miyauchi S."/>
            <person name="Kiss E."/>
            <person name="Kuo A."/>
            <person name="Drula E."/>
            <person name="Kohler A."/>
            <person name="Sanchez-Garcia M."/>
            <person name="Morin E."/>
            <person name="Andreopoulos B."/>
            <person name="Barry K.W."/>
            <person name="Bonito G."/>
            <person name="Buee M."/>
            <person name="Carver A."/>
            <person name="Chen C."/>
            <person name="Cichocki N."/>
            <person name="Clum A."/>
            <person name="Culley D."/>
            <person name="Crous P.W."/>
            <person name="Fauchery L."/>
            <person name="Girlanda M."/>
            <person name="Hayes R.D."/>
            <person name="Keri Z."/>
            <person name="LaButti K."/>
            <person name="Lipzen A."/>
            <person name="Lombard V."/>
            <person name="Magnuson J."/>
            <person name="Maillard F."/>
            <person name="Murat C."/>
            <person name="Nolan M."/>
            <person name="Ohm R.A."/>
            <person name="Pangilinan J."/>
            <person name="Pereira M.F."/>
            <person name="Perotto S."/>
            <person name="Peter M."/>
            <person name="Pfister S."/>
            <person name="Riley R."/>
            <person name="Sitrit Y."/>
            <person name="Stielow J.B."/>
            <person name="Szollosi G."/>
            <person name="Zifcakova L."/>
            <person name="Stursova M."/>
            <person name="Spatafora J.W."/>
            <person name="Tedersoo L."/>
            <person name="Vaario L.M."/>
            <person name="Yamada A."/>
            <person name="Yan M."/>
            <person name="Wang P."/>
            <person name="Xu J."/>
            <person name="Bruns T."/>
            <person name="Baldrian P."/>
            <person name="Vilgalys R."/>
            <person name="Dunand C."/>
            <person name="Henrissat B."/>
            <person name="Grigoriev I.V."/>
            <person name="Hibbett D."/>
            <person name="Nagy L.G."/>
            <person name="Martin F.M."/>
        </authorList>
    </citation>
    <scope>NUCLEOTIDE SEQUENCE</scope>
    <source>
        <strain evidence="1">Prilba</strain>
    </source>
</reference>
<evidence type="ECO:0000313" key="1">
    <source>
        <dbReference type="EMBL" id="KAF8480175.1"/>
    </source>
</evidence>
<reference evidence="1" key="1">
    <citation type="submission" date="2019-10" db="EMBL/GenBank/DDBJ databases">
        <authorList>
            <consortium name="DOE Joint Genome Institute"/>
            <person name="Kuo A."/>
            <person name="Miyauchi S."/>
            <person name="Kiss E."/>
            <person name="Drula E."/>
            <person name="Kohler A."/>
            <person name="Sanchez-Garcia M."/>
            <person name="Andreopoulos B."/>
            <person name="Barry K.W."/>
            <person name="Bonito G."/>
            <person name="Buee M."/>
            <person name="Carver A."/>
            <person name="Chen C."/>
            <person name="Cichocki N."/>
            <person name="Clum A."/>
            <person name="Culley D."/>
            <person name="Crous P.W."/>
            <person name="Fauchery L."/>
            <person name="Girlanda M."/>
            <person name="Hayes R."/>
            <person name="Keri Z."/>
            <person name="LaButti K."/>
            <person name="Lipzen A."/>
            <person name="Lombard V."/>
            <person name="Magnuson J."/>
            <person name="Maillard F."/>
            <person name="Morin E."/>
            <person name="Murat C."/>
            <person name="Nolan M."/>
            <person name="Ohm R."/>
            <person name="Pangilinan J."/>
            <person name="Pereira M."/>
            <person name="Perotto S."/>
            <person name="Peter M."/>
            <person name="Riley R."/>
            <person name="Sitrit Y."/>
            <person name="Stielow B."/>
            <person name="Szollosi G."/>
            <person name="Zifcakova L."/>
            <person name="Stursova M."/>
            <person name="Spatafora J.W."/>
            <person name="Tedersoo L."/>
            <person name="Vaario L.-M."/>
            <person name="Yamada A."/>
            <person name="Yan M."/>
            <person name="Wang P."/>
            <person name="Xu J."/>
            <person name="Bruns T."/>
            <person name="Baldrian P."/>
            <person name="Vilgalys R."/>
            <person name="Henrissat B."/>
            <person name="Grigoriev I.V."/>
            <person name="Hibbett D."/>
            <person name="Nagy L.G."/>
            <person name="Martin F.M."/>
        </authorList>
    </citation>
    <scope>NUCLEOTIDE SEQUENCE</scope>
    <source>
        <strain evidence="1">Prilba</strain>
    </source>
</reference>
<gene>
    <name evidence="1" type="ORF">DFH94DRAFT_681954</name>
</gene>
<dbReference type="EMBL" id="WHVB01000008">
    <property type="protein sequence ID" value="KAF8480175.1"/>
    <property type="molecule type" value="Genomic_DNA"/>
</dbReference>